<keyword evidence="6 10" id="KW-1133">Transmembrane helix</keyword>
<evidence type="ECO:0000313" key="12">
    <source>
        <dbReference type="EMBL" id="TDQ81067.1"/>
    </source>
</evidence>
<organism evidence="12 13">
    <name type="scientific">Sphingobacterium yanglingense</name>
    <dbReference type="NCBI Taxonomy" id="1437280"/>
    <lineage>
        <taxon>Bacteria</taxon>
        <taxon>Pseudomonadati</taxon>
        <taxon>Bacteroidota</taxon>
        <taxon>Sphingobacteriia</taxon>
        <taxon>Sphingobacteriales</taxon>
        <taxon>Sphingobacteriaceae</taxon>
        <taxon>Sphingobacterium</taxon>
    </lineage>
</organism>
<dbReference type="PROSITE" id="PS50109">
    <property type="entry name" value="HIS_KIN"/>
    <property type="match status" value="1"/>
</dbReference>
<keyword evidence="9" id="KW-0175">Coiled coil</keyword>
<evidence type="ECO:0000256" key="4">
    <source>
        <dbReference type="ARBA" id="ARBA00022692"/>
    </source>
</evidence>
<dbReference type="InterPro" id="IPR011712">
    <property type="entry name" value="Sig_transdc_His_kin_sub3_dim/P"/>
</dbReference>
<dbReference type="Gene3D" id="3.30.565.10">
    <property type="entry name" value="Histidine kinase-like ATPase, C-terminal domain"/>
    <property type="match status" value="1"/>
</dbReference>
<reference evidence="12 13" key="1">
    <citation type="submission" date="2019-03" db="EMBL/GenBank/DDBJ databases">
        <title>Genomic Encyclopedia of Archaeal and Bacterial Type Strains, Phase II (KMG-II): from individual species to whole genera.</title>
        <authorList>
            <person name="Goeker M."/>
        </authorList>
    </citation>
    <scope>NUCLEOTIDE SEQUENCE [LARGE SCALE GENOMIC DNA]</scope>
    <source>
        <strain evidence="12 13">DSM 28353</strain>
    </source>
</reference>
<keyword evidence="8 10" id="KW-0472">Membrane</keyword>
<evidence type="ECO:0000256" key="5">
    <source>
        <dbReference type="ARBA" id="ARBA00022777"/>
    </source>
</evidence>
<dbReference type="GO" id="GO:0046983">
    <property type="term" value="F:protein dimerization activity"/>
    <property type="evidence" value="ECO:0007669"/>
    <property type="project" value="InterPro"/>
</dbReference>
<dbReference type="GO" id="GO:0000155">
    <property type="term" value="F:phosphorelay sensor kinase activity"/>
    <property type="evidence" value="ECO:0007669"/>
    <property type="project" value="InterPro"/>
</dbReference>
<feature type="coiled-coil region" evidence="9">
    <location>
        <begin position="247"/>
        <end position="274"/>
    </location>
</feature>
<dbReference type="Pfam" id="PF07730">
    <property type="entry name" value="HisKA_3"/>
    <property type="match status" value="1"/>
</dbReference>
<keyword evidence="3" id="KW-0808">Transferase</keyword>
<dbReference type="InterPro" id="IPR005467">
    <property type="entry name" value="His_kinase_dom"/>
</dbReference>
<dbReference type="SMART" id="SM00387">
    <property type="entry name" value="HATPase_c"/>
    <property type="match status" value="1"/>
</dbReference>
<sequence>MKSPLYPLLSNLCFFFLFLFLFQTVSGQSKRNPQNEFNVLNKSYHSGKLSAQEYFVKADSVVHLLFSEGTHIETKELVDLLSLYEKIAWSKTEYHRARISYYYLFFNNARMFKKKGASMYYAEKITAAYKEYGEEHPLIEQLQKSKIYQEQRLYDKIVDLFKTEKEYLESLPGLLQKDSVDESVGLNALYILSPVLSGYIKMSDVASVRDIVLLARQIGAAIQQKYPISRPQMLYTDMLMIDIELSVANFERRYNDAKNLLNEMERLKVTYKDQPTNFIDINLVRLRLENYLNLKNADSLQLYITKYETSPNFGKAQSADLAEFKAKLQALKGNYAGAYTYLADALNHERELQANLMTESSDLLYAYTQAEHSSIALEKAEKIKQQRTLWLVLISVLACVIILGIYMMMMYRSRKAKEQLEALNDTANMQIIAMEEAKYQAVRDEQQRLGQDLHDGLSSSIAAIRHQVETIMMDINDNSLKSKMDMLKAETENAYRAARSKSHEWFSAGDKQLEQSFEKQIKLLTDNSLPDRRYNKTIHIDDDSLTNVGVDDRITLLRIIQEAITNIIKHAKAKNIEILIYEEENNLILTISDDGIGLGDTKPKNGKATMGLLSIRRRVESLGGKAEIHSGTKGTEVSVSIPLT</sequence>
<dbReference type="OrthoDB" id="1301080at2"/>
<protein>
    <submittedName>
        <fullName evidence="12">Signal transduction histidine kinase</fullName>
    </submittedName>
</protein>
<feature type="transmembrane region" description="Helical" evidence="10">
    <location>
        <begin position="389"/>
        <end position="409"/>
    </location>
</feature>
<dbReference type="AlphaFoldDB" id="A0A4R6WKV5"/>
<dbReference type="InterPro" id="IPR036890">
    <property type="entry name" value="HATPase_C_sf"/>
</dbReference>
<dbReference type="InterPro" id="IPR050482">
    <property type="entry name" value="Sensor_HK_TwoCompSys"/>
</dbReference>
<name>A0A4R6WKV5_9SPHI</name>
<dbReference type="PANTHER" id="PTHR24421">
    <property type="entry name" value="NITRATE/NITRITE SENSOR PROTEIN NARX-RELATED"/>
    <property type="match status" value="1"/>
</dbReference>
<accession>A0A4R6WKV5</accession>
<dbReference type="SUPFAM" id="SSF55874">
    <property type="entry name" value="ATPase domain of HSP90 chaperone/DNA topoisomerase II/histidine kinase"/>
    <property type="match status" value="1"/>
</dbReference>
<feature type="domain" description="Histidine kinase" evidence="11">
    <location>
        <begin position="552"/>
        <end position="644"/>
    </location>
</feature>
<proteinExistence type="predicted"/>
<evidence type="ECO:0000256" key="7">
    <source>
        <dbReference type="ARBA" id="ARBA00023012"/>
    </source>
</evidence>
<evidence type="ECO:0000256" key="8">
    <source>
        <dbReference type="ARBA" id="ARBA00023136"/>
    </source>
</evidence>
<dbReference type="RefSeq" id="WP_133582844.1">
    <property type="nucleotide sequence ID" value="NZ_SNYV01000005.1"/>
</dbReference>
<dbReference type="Pfam" id="PF02518">
    <property type="entry name" value="HATPase_c"/>
    <property type="match status" value="1"/>
</dbReference>
<keyword evidence="4 10" id="KW-0812">Transmembrane</keyword>
<evidence type="ECO:0000259" key="11">
    <source>
        <dbReference type="PROSITE" id="PS50109"/>
    </source>
</evidence>
<evidence type="ECO:0000256" key="1">
    <source>
        <dbReference type="ARBA" id="ARBA00004651"/>
    </source>
</evidence>
<dbReference type="GO" id="GO:0005886">
    <property type="term" value="C:plasma membrane"/>
    <property type="evidence" value="ECO:0007669"/>
    <property type="project" value="UniProtKB-SubCell"/>
</dbReference>
<evidence type="ECO:0000256" key="6">
    <source>
        <dbReference type="ARBA" id="ARBA00022989"/>
    </source>
</evidence>
<comment type="caution">
    <text evidence="12">The sequence shown here is derived from an EMBL/GenBank/DDBJ whole genome shotgun (WGS) entry which is preliminary data.</text>
</comment>
<keyword evidence="2" id="KW-1003">Cell membrane</keyword>
<keyword evidence="5 12" id="KW-0418">Kinase</keyword>
<keyword evidence="7" id="KW-0902">Two-component regulatory system</keyword>
<comment type="subcellular location">
    <subcellularLocation>
        <location evidence="1">Cell membrane</location>
        <topology evidence="1">Multi-pass membrane protein</topology>
    </subcellularLocation>
</comment>
<gene>
    <name evidence="12" type="ORF">CLV99_0439</name>
</gene>
<dbReference type="Proteomes" id="UP000295292">
    <property type="component" value="Unassembled WGS sequence"/>
</dbReference>
<evidence type="ECO:0000256" key="2">
    <source>
        <dbReference type="ARBA" id="ARBA00022475"/>
    </source>
</evidence>
<evidence type="ECO:0000256" key="10">
    <source>
        <dbReference type="SAM" id="Phobius"/>
    </source>
</evidence>
<dbReference type="InterPro" id="IPR003594">
    <property type="entry name" value="HATPase_dom"/>
</dbReference>
<evidence type="ECO:0000313" key="13">
    <source>
        <dbReference type="Proteomes" id="UP000295292"/>
    </source>
</evidence>
<evidence type="ECO:0000256" key="3">
    <source>
        <dbReference type="ARBA" id="ARBA00022679"/>
    </source>
</evidence>
<evidence type="ECO:0000256" key="9">
    <source>
        <dbReference type="SAM" id="Coils"/>
    </source>
</evidence>
<dbReference type="PANTHER" id="PTHR24421:SF37">
    <property type="entry name" value="SENSOR HISTIDINE KINASE NARS"/>
    <property type="match status" value="1"/>
</dbReference>
<dbReference type="EMBL" id="SNYV01000005">
    <property type="protein sequence ID" value="TDQ81067.1"/>
    <property type="molecule type" value="Genomic_DNA"/>
</dbReference>
<dbReference type="CDD" id="cd16917">
    <property type="entry name" value="HATPase_UhpB-NarQ-NarX-like"/>
    <property type="match status" value="1"/>
</dbReference>
<keyword evidence="13" id="KW-1185">Reference proteome</keyword>